<dbReference type="OrthoDB" id="9876299at2759"/>
<evidence type="ECO:0000256" key="1">
    <source>
        <dbReference type="ARBA" id="ARBA00006484"/>
    </source>
</evidence>
<dbReference type="InterPro" id="IPR002347">
    <property type="entry name" value="SDR_fam"/>
</dbReference>
<proteinExistence type="inferred from homology"/>
<dbReference type="InterPro" id="IPR036291">
    <property type="entry name" value="NAD(P)-bd_dom_sf"/>
</dbReference>
<dbReference type="GO" id="GO:0016491">
    <property type="term" value="F:oxidoreductase activity"/>
    <property type="evidence" value="ECO:0007669"/>
    <property type="project" value="UniProtKB-KW"/>
</dbReference>
<dbReference type="PROSITE" id="PS00061">
    <property type="entry name" value="ADH_SHORT"/>
    <property type="match status" value="1"/>
</dbReference>
<dbReference type="PRINTS" id="PR00081">
    <property type="entry name" value="GDHRDH"/>
</dbReference>
<keyword evidence="3" id="KW-0560">Oxidoreductase</keyword>
<dbReference type="PANTHER" id="PTHR43544:SF7">
    <property type="entry name" value="NADB-LER2"/>
    <property type="match status" value="1"/>
</dbReference>
<dbReference type="PANTHER" id="PTHR43544">
    <property type="entry name" value="SHORT-CHAIN DEHYDROGENASE/REDUCTASE"/>
    <property type="match status" value="1"/>
</dbReference>
<reference evidence="4 5" key="1">
    <citation type="journal article" date="2016" name="Mol. Biol. Evol.">
        <title>Comparative Genomics of Early-Diverging Mushroom-Forming Fungi Provides Insights into the Origins of Lignocellulose Decay Capabilities.</title>
        <authorList>
            <person name="Nagy L.G."/>
            <person name="Riley R."/>
            <person name="Tritt A."/>
            <person name="Adam C."/>
            <person name="Daum C."/>
            <person name="Floudas D."/>
            <person name="Sun H."/>
            <person name="Yadav J.S."/>
            <person name="Pangilinan J."/>
            <person name="Larsson K.H."/>
            <person name="Matsuura K."/>
            <person name="Barry K."/>
            <person name="Labutti K."/>
            <person name="Kuo R."/>
            <person name="Ohm R.A."/>
            <person name="Bhattacharya S.S."/>
            <person name="Shirouzu T."/>
            <person name="Yoshinaga Y."/>
            <person name="Martin F.M."/>
            <person name="Grigoriev I.V."/>
            <person name="Hibbett D.S."/>
        </authorList>
    </citation>
    <scope>NUCLEOTIDE SEQUENCE [LARGE SCALE GENOMIC DNA]</scope>
    <source>
        <strain evidence="4 5">HHB12733</strain>
    </source>
</reference>
<dbReference type="InParanoid" id="A0A165E900"/>
<organism evidence="4 5">
    <name type="scientific">Calocera cornea HHB12733</name>
    <dbReference type="NCBI Taxonomy" id="1353952"/>
    <lineage>
        <taxon>Eukaryota</taxon>
        <taxon>Fungi</taxon>
        <taxon>Dikarya</taxon>
        <taxon>Basidiomycota</taxon>
        <taxon>Agaricomycotina</taxon>
        <taxon>Dacrymycetes</taxon>
        <taxon>Dacrymycetales</taxon>
        <taxon>Dacrymycetaceae</taxon>
        <taxon>Calocera</taxon>
    </lineage>
</organism>
<gene>
    <name evidence="4" type="ORF">CALCODRAFT_551293</name>
</gene>
<evidence type="ECO:0000256" key="3">
    <source>
        <dbReference type="ARBA" id="ARBA00023002"/>
    </source>
</evidence>
<dbReference type="GO" id="GO:0005737">
    <property type="term" value="C:cytoplasm"/>
    <property type="evidence" value="ECO:0007669"/>
    <property type="project" value="TreeGrafter"/>
</dbReference>
<dbReference type="Gene3D" id="3.40.50.720">
    <property type="entry name" value="NAD(P)-binding Rossmann-like Domain"/>
    <property type="match status" value="1"/>
</dbReference>
<dbReference type="EMBL" id="KV424016">
    <property type="protein sequence ID" value="KZT54353.1"/>
    <property type="molecule type" value="Genomic_DNA"/>
</dbReference>
<dbReference type="Proteomes" id="UP000076842">
    <property type="component" value="Unassembled WGS sequence"/>
</dbReference>
<evidence type="ECO:0000313" key="5">
    <source>
        <dbReference type="Proteomes" id="UP000076842"/>
    </source>
</evidence>
<dbReference type="InterPro" id="IPR020904">
    <property type="entry name" value="Sc_DH/Rdtase_CS"/>
</dbReference>
<protein>
    <submittedName>
        <fullName evidence="4">NAD(P)-binding protein</fullName>
    </submittedName>
</protein>
<accession>A0A165E900</accession>
<evidence type="ECO:0000313" key="4">
    <source>
        <dbReference type="EMBL" id="KZT54353.1"/>
    </source>
</evidence>
<keyword evidence="2" id="KW-0521">NADP</keyword>
<dbReference type="InterPro" id="IPR051468">
    <property type="entry name" value="Fungal_SecMetab_SDRs"/>
</dbReference>
<dbReference type="Pfam" id="PF00106">
    <property type="entry name" value="adh_short"/>
    <property type="match status" value="1"/>
</dbReference>
<dbReference type="AlphaFoldDB" id="A0A165E900"/>
<dbReference type="CDD" id="cd05325">
    <property type="entry name" value="carb_red_sniffer_like_SDR_c"/>
    <property type="match status" value="1"/>
</dbReference>
<dbReference type="FunCoup" id="A0A165E900">
    <property type="interactions" value="140"/>
</dbReference>
<sequence length="246" mass="25927">MAPTVYLVSGANRGIGLGLVTSLAARDNVVVFAGARNPASASDLKALETKYPGKVHTVKLTSADVADNTAAAEEIKKVAGKLDVVIANAGIAKFFGTILDTPLSEMRDHFEVNVVGPTVLFQTMWPLLKASPKPEFAIITTVAGSIAFGAALPAGFMAYGSSKAAVNYLAMKLHSEHPEIVSVLIHPGPVETDAGNYAKEADPVVKTMAFISVEESVTGILKLVDEAKREEEGPKMIGYDGTVFPW</sequence>
<keyword evidence="5" id="KW-1185">Reference proteome</keyword>
<name>A0A165E900_9BASI</name>
<comment type="similarity">
    <text evidence="1">Belongs to the short-chain dehydrogenases/reductases (SDR) family.</text>
</comment>
<evidence type="ECO:0000256" key="2">
    <source>
        <dbReference type="ARBA" id="ARBA00022857"/>
    </source>
</evidence>
<dbReference type="SUPFAM" id="SSF51735">
    <property type="entry name" value="NAD(P)-binding Rossmann-fold domains"/>
    <property type="match status" value="1"/>
</dbReference>